<keyword evidence="3" id="KW-1185">Reference proteome</keyword>
<sequence>MLEFLALITQRPVVIALAITGALLVTAGSYMAKPDEPTKASRSLTVVGYVLTVLSVVFFIIAGFMSDQ</sequence>
<keyword evidence="1" id="KW-0812">Transmembrane</keyword>
<dbReference type="RefSeq" id="WP_046479272.1">
    <property type="nucleotide sequence ID" value="NZ_LN829118.1"/>
</dbReference>
<feature type="transmembrane region" description="Helical" evidence="1">
    <location>
        <begin position="44"/>
        <end position="65"/>
    </location>
</feature>
<keyword evidence="1" id="KW-0472">Membrane</keyword>
<evidence type="ECO:0000313" key="2">
    <source>
        <dbReference type="EMBL" id="CPR19896.1"/>
    </source>
</evidence>
<proteinExistence type="predicted"/>
<evidence type="ECO:0000313" key="3">
    <source>
        <dbReference type="Proteomes" id="UP000033187"/>
    </source>
</evidence>
<gene>
    <name evidence="2" type="ORF">YBN1229_v1_2368</name>
</gene>
<reference evidence="3" key="1">
    <citation type="submission" date="2015-02" db="EMBL/GenBank/DDBJ databases">
        <authorList>
            <person name="Chooi Y.-H."/>
        </authorList>
    </citation>
    <scope>NUCLEOTIDE SEQUENCE [LARGE SCALE GENOMIC DNA]</scope>
    <source>
        <strain evidence="3">strain Y</strain>
    </source>
</reference>
<protein>
    <submittedName>
        <fullName evidence="2">Uncharacterized protein</fullName>
    </submittedName>
</protein>
<keyword evidence="1" id="KW-1133">Transmembrane helix</keyword>
<dbReference type="KEGG" id="fil:BN1229_v1_3556"/>
<dbReference type="Proteomes" id="UP000033187">
    <property type="component" value="Chromosome 1"/>
</dbReference>
<evidence type="ECO:0000256" key="1">
    <source>
        <dbReference type="SAM" id="Phobius"/>
    </source>
</evidence>
<feature type="transmembrane region" description="Helical" evidence="1">
    <location>
        <begin position="12"/>
        <end position="32"/>
    </location>
</feature>
<accession>A0A0D6JH41</accession>
<dbReference type="EMBL" id="LN829119">
    <property type="protein sequence ID" value="CPR19896.1"/>
    <property type="molecule type" value="Genomic_DNA"/>
</dbReference>
<dbReference type="AlphaFoldDB" id="A0A0D6JH41"/>
<organism evidence="2 3">
    <name type="scientific">Candidatus Filomicrobium marinum</name>
    <dbReference type="NCBI Taxonomy" id="1608628"/>
    <lineage>
        <taxon>Bacteria</taxon>
        <taxon>Pseudomonadati</taxon>
        <taxon>Pseudomonadota</taxon>
        <taxon>Alphaproteobacteria</taxon>
        <taxon>Hyphomicrobiales</taxon>
        <taxon>Hyphomicrobiaceae</taxon>
        <taxon>Filomicrobium</taxon>
    </lineage>
</organism>
<dbReference type="KEGG" id="fiy:BN1229_v1_2368"/>
<name>A0A0D6JH41_9HYPH</name>